<dbReference type="SUPFAM" id="SSF51445">
    <property type="entry name" value="(Trans)glycosidases"/>
    <property type="match status" value="1"/>
</dbReference>
<gene>
    <name evidence="1" type="ORF">NEA10_14090</name>
</gene>
<name>A0ABY5AM24_9CYAN</name>
<dbReference type="Proteomes" id="UP001056708">
    <property type="component" value="Chromosome"/>
</dbReference>
<dbReference type="EMBL" id="CP098611">
    <property type="protein sequence ID" value="USR89978.1"/>
    <property type="molecule type" value="Genomic_DNA"/>
</dbReference>
<proteinExistence type="predicted"/>
<organism evidence="1 2">
    <name type="scientific">Phormidium yuhuli AB48</name>
    <dbReference type="NCBI Taxonomy" id="2940671"/>
    <lineage>
        <taxon>Bacteria</taxon>
        <taxon>Bacillati</taxon>
        <taxon>Cyanobacteriota</taxon>
        <taxon>Cyanophyceae</taxon>
        <taxon>Oscillatoriophycideae</taxon>
        <taxon>Oscillatoriales</taxon>
        <taxon>Oscillatoriaceae</taxon>
        <taxon>Phormidium</taxon>
        <taxon>Phormidium yuhuli</taxon>
    </lineage>
</organism>
<accession>A0ABY5AM24</accession>
<sequence length="845" mass="96505">MVKVATPSIPSIQLKDDATQELLDWATEIEHSDATYFEKSQALVVKLGAHYREDGLTEFGFWTPELTAQVMRRKEIYLEILNPMDEIDFSNPRQIVRFRRTRLNLKQQGEFLWGVVSGLQAGTRDQAGSFYWLRFVDQQGILEAIRDVVPYSLPYGVFGPAEVYDIDRLQAHRPDLDYFARTSASQLPEFFTQDSHHQDIKAIPRVHAPRNILQLHVGTATAEGTLEGLTKLYQGISAKLANGDTLTPIEQNYVGYDAVQLLPLEPTIEFRSEYSPESEFFVFLSEDEEDELKIELRKPNTQDWGYDVPILGSSATNPAQLGSLRPDEMVDFVAALHNFSSGPIQVIYDLVYGHADNQSELLINREYLKGPNMYGQDLNHQLPTVRAIFLEMQRRKLNTGADGIRVDGGQDFRFFNPLSGAVEQDDAYLLAMSNVVQEIGDYKRLMFTIFEDGRPWPAEGWEDISTYRDLIEKMPESYQWGPLVFAHNTPALKGFWERKWRRVLEVMHIGSNWITGCGNHDTVRRGNQIALDEEINWNLGESLPEVLSKAYDNPATSIWVYGFSPGLPMDFINALCHAPWMFFRNTDERYGVKVVSEEIGFLDWQITEEIYNRPDLFQNLKKLGFEYLEDVRGFGRALEETMMEMDYDLSRVAKVCQDCLGDDASACSIDSMKLLNHPKMVKFLKRLDETQLKKFALTYMEDCFVACNVGHYVDKVDEVQAQFNRQLRAFRHERPWLSQNLIGTDRFDKHSEGDRTIFYGVRSNPNDGSEGVVMVAHMGGEPMTVELGKWLGIDLNQWTVEIASPGLERDDNFADLNSLELRDSEGLLLCFAPPARSPVSQPQSS</sequence>
<reference evidence="1" key="1">
    <citation type="submission" date="2022-06" db="EMBL/GenBank/DDBJ databases">
        <title>Genome sequence of Phormidium yuhuli AB48 isolated from an industrial photobioreactor environment.</title>
        <authorList>
            <person name="Qiu Y."/>
            <person name="Noonan A.J.C."/>
            <person name="Dofher K."/>
            <person name="Koch M."/>
            <person name="Kieft B."/>
            <person name="Lin X."/>
            <person name="Ziels R.M."/>
            <person name="Hallam S.J."/>
        </authorList>
    </citation>
    <scope>NUCLEOTIDE SEQUENCE</scope>
    <source>
        <strain evidence="1">AB48</strain>
    </source>
</reference>
<protein>
    <submittedName>
        <fullName evidence="1">Alpha-amylase</fullName>
    </submittedName>
</protein>
<dbReference type="InterPro" id="IPR017853">
    <property type="entry name" value="GH"/>
</dbReference>
<dbReference type="RefSeq" id="WP_252661449.1">
    <property type="nucleotide sequence ID" value="NZ_CP098611.1"/>
</dbReference>
<dbReference type="InterPro" id="IPR029457">
    <property type="entry name" value="GHL5"/>
</dbReference>
<keyword evidence="2" id="KW-1185">Reference proteome</keyword>
<dbReference type="Pfam" id="PF14872">
    <property type="entry name" value="GHL5"/>
    <property type="match status" value="1"/>
</dbReference>
<evidence type="ECO:0000313" key="2">
    <source>
        <dbReference type="Proteomes" id="UP001056708"/>
    </source>
</evidence>
<evidence type="ECO:0000313" key="1">
    <source>
        <dbReference type="EMBL" id="USR89978.1"/>
    </source>
</evidence>
<dbReference type="Gene3D" id="3.20.20.80">
    <property type="entry name" value="Glycosidases"/>
    <property type="match status" value="1"/>
</dbReference>